<keyword evidence="4" id="KW-1185">Reference proteome</keyword>
<dbReference type="Proteomes" id="UP000032352">
    <property type="component" value="Chromosome pTvir"/>
</dbReference>
<dbReference type="EMBL" id="CP059734">
    <property type="protein sequence ID" value="WDE09166.1"/>
    <property type="molecule type" value="Genomic_DNA"/>
</dbReference>
<dbReference type="NCBIfam" id="TIGR02595">
    <property type="entry name" value="PEP_CTERM"/>
    <property type="match status" value="1"/>
</dbReference>
<dbReference type="AlphaFoldDB" id="A0AAF0CE19"/>
<feature type="signal peptide" evidence="1">
    <location>
        <begin position="1"/>
        <end position="21"/>
    </location>
</feature>
<reference evidence="3 4" key="1">
    <citation type="journal article" date="2015" name="Genome Announc.">
        <title>Draft Genome Sequences of Marine Isolates of Thalassomonas viridans and Thalassomonas actiniarum.</title>
        <authorList>
            <person name="Olonade I."/>
            <person name="van Zyl L.J."/>
            <person name="Trindade M."/>
        </authorList>
    </citation>
    <scope>NUCLEOTIDE SEQUENCE [LARGE SCALE GENOMIC DNA]</scope>
    <source>
        <strain evidence="3 4">XOM25</strain>
    </source>
</reference>
<keyword evidence="1" id="KW-0732">Signal</keyword>
<evidence type="ECO:0000313" key="4">
    <source>
        <dbReference type="Proteomes" id="UP000032352"/>
    </source>
</evidence>
<dbReference type="InterPro" id="IPR013424">
    <property type="entry name" value="Ice-binding_C"/>
</dbReference>
<dbReference type="RefSeq" id="WP_044839735.1">
    <property type="nucleotide sequence ID" value="NZ_CP059734.1"/>
</dbReference>
<accession>A0AAF0CE19</accession>
<dbReference type="KEGG" id="tvd:SG34_030855"/>
<feature type="domain" description="Ice-binding protein C-terminal" evidence="2">
    <location>
        <begin position="226"/>
        <end position="247"/>
    </location>
</feature>
<sequence length="250" mass="27477">MNNKVLCTLLSALLFTGTASASLIQDNLTDNYFLNSSGSNNSVSGQFDLRGQVYDSVIVTFSFVDETYLADDDDPWEDGEWDSTIGTFEYSSDSFGYSRFPKYYERLYYYYQDIMEVAGINIANIVSGNANASHMDRHEVVHEHDGPGHEWQYLGDDCGTSCPDGYLLRHIVSTAGYTGHFSFEAEIPKSLIDSSSPDGILSFDVNAVSGDFKLVSATANTIVGEVPEPASASLLALALLGLYSRKKRIN</sequence>
<evidence type="ECO:0000259" key="2">
    <source>
        <dbReference type="Pfam" id="PF07589"/>
    </source>
</evidence>
<organism evidence="3 4">
    <name type="scientific">Thalassomonas viridans</name>
    <dbReference type="NCBI Taxonomy" id="137584"/>
    <lineage>
        <taxon>Bacteria</taxon>
        <taxon>Pseudomonadati</taxon>
        <taxon>Pseudomonadota</taxon>
        <taxon>Gammaproteobacteria</taxon>
        <taxon>Alteromonadales</taxon>
        <taxon>Colwelliaceae</taxon>
        <taxon>Thalassomonas</taxon>
    </lineage>
</organism>
<reference evidence="3 4" key="2">
    <citation type="journal article" date="2022" name="Mar. Drugs">
        <title>Bioassay-Guided Fractionation Leads to the Detection of Cholic Acid Generated by the Rare Thalassomonas sp.</title>
        <authorList>
            <person name="Pheiffer F."/>
            <person name="Schneider Y.K."/>
            <person name="Hansen E.H."/>
            <person name="Andersen J.H."/>
            <person name="Isaksson J."/>
            <person name="Busche T."/>
            <person name="R C."/>
            <person name="Kalinowski J."/>
            <person name="Zyl L.V."/>
            <person name="Trindade M."/>
        </authorList>
    </citation>
    <scope>NUCLEOTIDE SEQUENCE [LARGE SCALE GENOMIC DNA]</scope>
    <source>
        <strain evidence="3 4">XOM25</strain>
    </source>
</reference>
<proteinExistence type="predicted"/>
<protein>
    <submittedName>
        <fullName evidence="3">PEP-CTERM sorting domain-containing protein</fullName>
    </submittedName>
</protein>
<feature type="chain" id="PRO_5042069963" evidence="1">
    <location>
        <begin position="22"/>
        <end position="250"/>
    </location>
</feature>
<evidence type="ECO:0000313" key="3">
    <source>
        <dbReference type="EMBL" id="WDE09166.1"/>
    </source>
</evidence>
<gene>
    <name evidence="3" type="ORF">SG34_030855</name>
</gene>
<name>A0AAF0CE19_9GAMM</name>
<evidence type="ECO:0000256" key="1">
    <source>
        <dbReference type="SAM" id="SignalP"/>
    </source>
</evidence>
<dbReference type="Pfam" id="PF07589">
    <property type="entry name" value="PEP-CTERM"/>
    <property type="match status" value="1"/>
</dbReference>